<dbReference type="InterPro" id="IPR032466">
    <property type="entry name" value="Metal_Hydrolase"/>
</dbReference>
<keyword evidence="1" id="KW-0732">Signal</keyword>
<dbReference type="Pfam" id="PF04909">
    <property type="entry name" value="Amidohydro_2"/>
    <property type="match status" value="1"/>
</dbReference>
<feature type="chain" id="PRO_5017373299" evidence="1">
    <location>
        <begin position="26"/>
        <end position="325"/>
    </location>
</feature>
<dbReference type="AlphaFoldDB" id="A0A1H2PMG7"/>
<dbReference type="InterPro" id="IPR052358">
    <property type="entry name" value="Aro_Compnd_Degr_Hydrolases"/>
</dbReference>
<name>A0A1H2PMG7_9BURK</name>
<accession>A0A1H2PMG7</accession>
<protein>
    <submittedName>
        <fullName evidence="3">Predicted metal-dependent hydrolase, TIM-barrel fold</fullName>
    </submittedName>
</protein>
<dbReference type="InterPro" id="IPR006680">
    <property type="entry name" value="Amidohydro-rel"/>
</dbReference>
<dbReference type="PANTHER" id="PTHR35563:SF2">
    <property type="entry name" value="BARREL METAL-DEPENDENT HYDROLASE, PUTATIVE (AFU_ORTHOLOGUE AFUA_1G16240)-RELATED"/>
    <property type="match status" value="1"/>
</dbReference>
<evidence type="ECO:0000313" key="4">
    <source>
        <dbReference type="Proteomes" id="UP000243719"/>
    </source>
</evidence>
<evidence type="ECO:0000313" key="3">
    <source>
        <dbReference type="EMBL" id="SDV47304.1"/>
    </source>
</evidence>
<keyword evidence="3" id="KW-0378">Hydrolase</keyword>
<dbReference type="EMBL" id="FNLO01000002">
    <property type="protein sequence ID" value="SDV47304.1"/>
    <property type="molecule type" value="Genomic_DNA"/>
</dbReference>
<dbReference type="Gene3D" id="3.20.20.140">
    <property type="entry name" value="Metal-dependent hydrolases"/>
    <property type="match status" value="1"/>
</dbReference>
<dbReference type="InterPro" id="IPR006311">
    <property type="entry name" value="TAT_signal"/>
</dbReference>
<feature type="signal peptide" evidence="1">
    <location>
        <begin position="1"/>
        <end position="25"/>
    </location>
</feature>
<sequence length="325" mass="34786">MPSRRDSLKALAAMAAGLGSVPAWAGRPSSAAPTVKTRVNFAVPRGACDSHVHVFPDPTRFSPSRPFTPPEASGDQLLALQRALGMDHVVIVNSTVYGATIQPVLEVIGQLGQRRARGVALFDPKLGAEEIDALHAGGIRGVRVFLGLTPDVDLSAAARQLEIADKQVAGRPWHIQVYGKHSVLAALRTQLGALRAPLVFDHFCGIDAPAGLDQDGFGDVVALVRSGKAYVKLSGPYYCSDKAPDYPDMTPYAKALIGANPERVLWGSDWPHPNSTPIPTRKATDIAPAQDIDDGLVLDQLAVWAPDVTVRKQILCDNPQRLYGF</sequence>
<dbReference type="PROSITE" id="PS51318">
    <property type="entry name" value="TAT"/>
    <property type="match status" value="1"/>
</dbReference>
<dbReference type="OrthoDB" id="9787654at2"/>
<evidence type="ECO:0000259" key="2">
    <source>
        <dbReference type="Pfam" id="PF04909"/>
    </source>
</evidence>
<dbReference type="SUPFAM" id="SSF51556">
    <property type="entry name" value="Metallo-dependent hydrolases"/>
    <property type="match status" value="1"/>
</dbReference>
<feature type="domain" description="Amidohydrolase-related" evidence="2">
    <location>
        <begin position="48"/>
        <end position="325"/>
    </location>
</feature>
<gene>
    <name evidence="3" type="ORF">SAMN05216551_102461</name>
</gene>
<dbReference type="PANTHER" id="PTHR35563">
    <property type="entry name" value="BARREL METAL-DEPENDENT HYDROLASE, PUTATIVE (AFU_ORTHOLOGUE AFUA_1G16240)-RELATED"/>
    <property type="match status" value="1"/>
</dbReference>
<evidence type="ECO:0000256" key="1">
    <source>
        <dbReference type="SAM" id="SignalP"/>
    </source>
</evidence>
<dbReference type="STRING" id="1770053.SAMN05216551_102461"/>
<dbReference type="Proteomes" id="UP000243719">
    <property type="component" value="Unassembled WGS sequence"/>
</dbReference>
<organism evidence="3 4">
    <name type="scientific">Chitinasiproducens palmae</name>
    <dbReference type="NCBI Taxonomy" id="1770053"/>
    <lineage>
        <taxon>Bacteria</taxon>
        <taxon>Pseudomonadati</taxon>
        <taxon>Pseudomonadota</taxon>
        <taxon>Betaproteobacteria</taxon>
        <taxon>Burkholderiales</taxon>
        <taxon>Burkholderiaceae</taxon>
        <taxon>Chitinasiproducens</taxon>
    </lineage>
</organism>
<dbReference type="RefSeq" id="WP_091905784.1">
    <property type="nucleotide sequence ID" value="NZ_FNLO01000002.1"/>
</dbReference>
<proteinExistence type="predicted"/>
<keyword evidence="4" id="KW-1185">Reference proteome</keyword>
<dbReference type="GO" id="GO:0016787">
    <property type="term" value="F:hydrolase activity"/>
    <property type="evidence" value="ECO:0007669"/>
    <property type="project" value="UniProtKB-KW"/>
</dbReference>
<reference evidence="4" key="1">
    <citation type="submission" date="2016-09" db="EMBL/GenBank/DDBJ databases">
        <authorList>
            <person name="Varghese N."/>
            <person name="Submissions S."/>
        </authorList>
    </citation>
    <scope>NUCLEOTIDE SEQUENCE [LARGE SCALE GENOMIC DNA]</scope>
    <source>
        <strain evidence="4">JS23</strain>
    </source>
</reference>